<dbReference type="EMBL" id="SCFR01000004">
    <property type="protein sequence ID" value="TFF67118.1"/>
    <property type="molecule type" value="Genomic_DNA"/>
</dbReference>
<dbReference type="AlphaFoldDB" id="A0A4R9C475"/>
<keyword evidence="1" id="KW-0812">Transmembrane</keyword>
<keyword evidence="3" id="KW-1185">Reference proteome</keyword>
<accession>A0A4R9C475</accession>
<feature type="transmembrane region" description="Helical" evidence="1">
    <location>
        <begin position="33"/>
        <end position="50"/>
    </location>
</feature>
<dbReference type="RefSeq" id="WP_134744360.1">
    <property type="nucleotide sequence ID" value="NZ_CP119761.1"/>
</dbReference>
<dbReference type="InterPro" id="IPR043753">
    <property type="entry name" value="DUF5699"/>
</dbReference>
<proteinExistence type="predicted"/>
<evidence type="ECO:0000313" key="3">
    <source>
        <dbReference type="Proteomes" id="UP000297454"/>
    </source>
</evidence>
<feature type="transmembrane region" description="Helical" evidence="1">
    <location>
        <begin position="62"/>
        <end position="83"/>
    </location>
</feature>
<sequence length="93" mass="10181">MRWVLKIILFPISILLSVLTACLTFLLSIGTTILHLLMVFCIIGAIASFINKETATGIEALVIAFIFSPYGLPLVGASIIAFLEFLNIKIKQI</sequence>
<dbReference type="Pfam" id="PF18956">
    <property type="entry name" value="DUF5699"/>
    <property type="match status" value="1"/>
</dbReference>
<reference evidence="2 3" key="1">
    <citation type="submission" date="2019-01" db="EMBL/GenBank/DDBJ databases">
        <title>Draft Genome Sequences of Helcococcus ovis Strains Isolated from the Uterus and Vagina of Dairy Cows with Metritis.</title>
        <authorList>
            <person name="Cunha F."/>
            <person name="Jeon S.J."/>
            <person name="Kutzer P."/>
            <person name="Galvao K.N."/>
        </authorList>
    </citation>
    <scope>NUCLEOTIDE SEQUENCE [LARGE SCALE GENOMIC DNA]</scope>
    <source>
        <strain evidence="2 3">KG-37</strain>
    </source>
</reference>
<evidence type="ECO:0000256" key="1">
    <source>
        <dbReference type="SAM" id="Phobius"/>
    </source>
</evidence>
<evidence type="ECO:0000313" key="2">
    <source>
        <dbReference type="EMBL" id="TFF67118.1"/>
    </source>
</evidence>
<keyword evidence="1" id="KW-1133">Transmembrane helix</keyword>
<keyword evidence="1" id="KW-0472">Membrane</keyword>
<feature type="transmembrane region" description="Helical" evidence="1">
    <location>
        <begin position="7"/>
        <end position="27"/>
    </location>
</feature>
<protein>
    <submittedName>
        <fullName evidence="2">Uncharacterized protein</fullName>
    </submittedName>
</protein>
<organism evidence="2 3">
    <name type="scientific">Helcococcus ovis</name>
    <dbReference type="NCBI Taxonomy" id="72026"/>
    <lineage>
        <taxon>Bacteria</taxon>
        <taxon>Bacillati</taxon>
        <taxon>Bacillota</taxon>
        <taxon>Tissierellia</taxon>
        <taxon>Tissierellales</taxon>
        <taxon>Peptoniphilaceae</taxon>
        <taxon>Helcococcus</taxon>
    </lineage>
</organism>
<gene>
    <name evidence="2" type="ORF">EQF91_01815</name>
</gene>
<dbReference type="PROSITE" id="PS51257">
    <property type="entry name" value="PROKAR_LIPOPROTEIN"/>
    <property type="match status" value="1"/>
</dbReference>
<dbReference type="Proteomes" id="UP000297454">
    <property type="component" value="Unassembled WGS sequence"/>
</dbReference>
<name>A0A4R9C475_9FIRM</name>
<comment type="caution">
    <text evidence="2">The sequence shown here is derived from an EMBL/GenBank/DDBJ whole genome shotgun (WGS) entry which is preliminary data.</text>
</comment>